<evidence type="ECO:0000313" key="2">
    <source>
        <dbReference type="EMBL" id="KAJ8360403.1"/>
    </source>
</evidence>
<dbReference type="Pfam" id="PF00536">
    <property type="entry name" value="SAM_1"/>
    <property type="match status" value="1"/>
</dbReference>
<feature type="domain" description="SAM" evidence="1">
    <location>
        <begin position="29"/>
        <end position="58"/>
    </location>
</feature>
<organism evidence="2 3">
    <name type="scientific">Synaphobranchus kaupii</name>
    <name type="common">Kaup's arrowtooth eel</name>
    <dbReference type="NCBI Taxonomy" id="118154"/>
    <lineage>
        <taxon>Eukaryota</taxon>
        <taxon>Metazoa</taxon>
        <taxon>Chordata</taxon>
        <taxon>Craniata</taxon>
        <taxon>Vertebrata</taxon>
        <taxon>Euteleostomi</taxon>
        <taxon>Actinopterygii</taxon>
        <taxon>Neopterygii</taxon>
        <taxon>Teleostei</taxon>
        <taxon>Anguilliformes</taxon>
        <taxon>Synaphobranchidae</taxon>
        <taxon>Synaphobranchus</taxon>
    </lineage>
</organism>
<keyword evidence="3" id="KW-1185">Reference proteome</keyword>
<dbReference type="SUPFAM" id="SSF47769">
    <property type="entry name" value="SAM/Pointed domain"/>
    <property type="match status" value="1"/>
</dbReference>
<dbReference type="InterPro" id="IPR013761">
    <property type="entry name" value="SAM/pointed_sf"/>
</dbReference>
<gene>
    <name evidence="2" type="ORF">SKAU_G00169280</name>
</gene>
<dbReference type="InterPro" id="IPR001660">
    <property type="entry name" value="SAM"/>
</dbReference>
<reference evidence="2" key="1">
    <citation type="journal article" date="2023" name="Science">
        <title>Genome structures resolve the early diversification of teleost fishes.</title>
        <authorList>
            <person name="Parey E."/>
            <person name="Louis A."/>
            <person name="Montfort J."/>
            <person name="Bouchez O."/>
            <person name="Roques C."/>
            <person name="Iampietro C."/>
            <person name="Lluch J."/>
            <person name="Castinel A."/>
            <person name="Donnadieu C."/>
            <person name="Desvignes T."/>
            <person name="Floi Bucao C."/>
            <person name="Jouanno E."/>
            <person name="Wen M."/>
            <person name="Mejri S."/>
            <person name="Dirks R."/>
            <person name="Jansen H."/>
            <person name="Henkel C."/>
            <person name="Chen W.J."/>
            <person name="Zahm M."/>
            <person name="Cabau C."/>
            <person name="Klopp C."/>
            <person name="Thompson A.W."/>
            <person name="Robinson-Rechavi M."/>
            <person name="Braasch I."/>
            <person name="Lecointre G."/>
            <person name="Bobe J."/>
            <person name="Postlethwait J.H."/>
            <person name="Berthelot C."/>
            <person name="Roest Crollius H."/>
            <person name="Guiguen Y."/>
        </authorList>
    </citation>
    <scope>NUCLEOTIDE SEQUENCE</scope>
    <source>
        <strain evidence="2">WJC10195</strain>
    </source>
</reference>
<dbReference type="Gene3D" id="1.10.150.50">
    <property type="entry name" value="Transcription Factor, Ets-1"/>
    <property type="match status" value="1"/>
</dbReference>
<name>A0A9Q1FKB8_SYNKA</name>
<evidence type="ECO:0000313" key="3">
    <source>
        <dbReference type="Proteomes" id="UP001152622"/>
    </source>
</evidence>
<sequence length="60" mass="6553">MNLIGAGIQFSRDPPATPTGGACGRVLDQPVGEWLDTVGLPQYESRLLLNGFDDLRFMMD</sequence>
<accession>A0A9Q1FKB8</accession>
<proteinExistence type="predicted"/>
<dbReference type="Proteomes" id="UP001152622">
    <property type="component" value="Chromosome 5"/>
</dbReference>
<comment type="caution">
    <text evidence="2">The sequence shown here is derived from an EMBL/GenBank/DDBJ whole genome shotgun (WGS) entry which is preliminary data.</text>
</comment>
<dbReference type="AlphaFoldDB" id="A0A9Q1FKB8"/>
<dbReference type="EMBL" id="JAINUF010000005">
    <property type="protein sequence ID" value="KAJ8360403.1"/>
    <property type="molecule type" value="Genomic_DNA"/>
</dbReference>
<dbReference type="OrthoDB" id="10039052at2759"/>
<protein>
    <recommendedName>
        <fullName evidence="1">SAM domain-containing protein</fullName>
    </recommendedName>
</protein>
<evidence type="ECO:0000259" key="1">
    <source>
        <dbReference type="Pfam" id="PF00536"/>
    </source>
</evidence>